<dbReference type="AlphaFoldDB" id="A0A4R8SQ02"/>
<dbReference type="STRING" id="404941.GCA_002013645_04591"/>
<dbReference type="OrthoDB" id="8684161at2"/>
<reference evidence="2 3" key="1">
    <citation type="journal article" date="2019" name="Sci. Rep.">
        <title>Extended insight into the Mycobacterium chelonae-abscessus complex through whole genome sequencing of Mycobacterium salmoniphilum outbreak and Mycobacterium salmoniphilum-like strains.</title>
        <authorList>
            <person name="Behra P.R.K."/>
            <person name="Das S."/>
            <person name="Pettersson B.M.F."/>
            <person name="Shirreff L."/>
            <person name="DuCote T."/>
            <person name="Jacobsson K.G."/>
            <person name="Ennis D.G."/>
            <person name="Kirsebom L.A."/>
        </authorList>
    </citation>
    <scope>NUCLEOTIDE SEQUENCE [LARGE SCALE GENOMIC DNA]</scope>
    <source>
        <strain evidence="2 3">CCUG 60884</strain>
    </source>
</reference>
<dbReference type="NCBIfam" id="TIGR00004">
    <property type="entry name" value="Rid family detoxifying hydrolase"/>
    <property type="match status" value="1"/>
</dbReference>
<evidence type="ECO:0000313" key="2">
    <source>
        <dbReference type="EMBL" id="TEA01011.1"/>
    </source>
</evidence>
<evidence type="ECO:0000256" key="1">
    <source>
        <dbReference type="ARBA" id="ARBA00010552"/>
    </source>
</evidence>
<dbReference type="InterPro" id="IPR006175">
    <property type="entry name" value="YjgF/YER057c/UK114"/>
</dbReference>
<dbReference type="GO" id="GO:0019239">
    <property type="term" value="F:deaminase activity"/>
    <property type="evidence" value="ECO:0007669"/>
    <property type="project" value="TreeGrafter"/>
</dbReference>
<organism evidence="2 3">
    <name type="scientific">Mycobacteroides salmoniphilum</name>
    <dbReference type="NCBI Taxonomy" id="404941"/>
    <lineage>
        <taxon>Bacteria</taxon>
        <taxon>Bacillati</taxon>
        <taxon>Actinomycetota</taxon>
        <taxon>Actinomycetes</taxon>
        <taxon>Mycobacteriales</taxon>
        <taxon>Mycobacteriaceae</taxon>
        <taxon>Mycobacteroides</taxon>
    </lineage>
</organism>
<comment type="similarity">
    <text evidence="1">Belongs to the RutC family.</text>
</comment>
<protein>
    <submittedName>
        <fullName evidence="2">Enamine/imine deaminase</fullName>
        <ecNumber evidence="2">3.5.4.-</ecNumber>
    </submittedName>
</protein>
<dbReference type="EMBL" id="PECL01000013">
    <property type="protein sequence ID" value="TEA01011.1"/>
    <property type="molecule type" value="Genomic_DNA"/>
</dbReference>
<dbReference type="Gene3D" id="3.30.1330.40">
    <property type="entry name" value="RutC-like"/>
    <property type="match status" value="1"/>
</dbReference>
<evidence type="ECO:0000313" key="3">
    <source>
        <dbReference type="Proteomes" id="UP000294604"/>
    </source>
</evidence>
<dbReference type="Pfam" id="PF01042">
    <property type="entry name" value="Ribonuc_L-PSP"/>
    <property type="match status" value="1"/>
</dbReference>
<gene>
    <name evidence="2" type="primary">ridA</name>
    <name evidence="2" type="ORF">CCUG60884_04165</name>
</gene>
<dbReference type="SUPFAM" id="SSF55298">
    <property type="entry name" value="YjgF-like"/>
    <property type="match status" value="1"/>
</dbReference>
<name>A0A4R8SQ02_9MYCO</name>
<dbReference type="PANTHER" id="PTHR11803:SF39">
    <property type="entry name" value="2-IMINOBUTANOATE_2-IMINOPROPANOATE DEAMINASE"/>
    <property type="match status" value="1"/>
</dbReference>
<dbReference type="RefSeq" id="WP_134086723.1">
    <property type="nucleotide sequence ID" value="NZ_JAPDRC010000002.1"/>
</dbReference>
<comment type="caution">
    <text evidence="2">The sequence shown here is derived from an EMBL/GenBank/DDBJ whole genome shotgun (WGS) entry which is preliminary data.</text>
</comment>
<dbReference type="InterPro" id="IPR035959">
    <property type="entry name" value="RutC-like_sf"/>
</dbReference>
<dbReference type="PANTHER" id="PTHR11803">
    <property type="entry name" value="2-IMINOBUTANOATE/2-IMINOPROPANOATE DEAMINASE RIDA"/>
    <property type="match status" value="1"/>
</dbReference>
<accession>A0A4R8SQ02</accession>
<keyword evidence="2" id="KW-0378">Hydrolase</keyword>
<proteinExistence type="inferred from homology"/>
<dbReference type="EC" id="3.5.4.-" evidence="2"/>
<dbReference type="CDD" id="cd00448">
    <property type="entry name" value="YjgF_YER057c_UK114_family"/>
    <property type="match status" value="1"/>
</dbReference>
<dbReference type="GO" id="GO:0005829">
    <property type="term" value="C:cytosol"/>
    <property type="evidence" value="ECO:0007669"/>
    <property type="project" value="TreeGrafter"/>
</dbReference>
<sequence>MAKVQIETALAPHPVGAYSQAVRIGDTLQVSGQVGINPETGSLAGETVHAQAVQALRNIQAILHAAGGDFDAVLMLRVFVHAPEGFTELNQAFEDTISKPYPARTTLFGGLPPGLLVEIDALAKLSGTEASVATRSAQVGAQ</sequence>
<dbReference type="Proteomes" id="UP000294604">
    <property type="component" value="Unassembled WGS sequence"/>
</dbReference>
<dbReference type="InterPro" id="IPR006056">
    <property type="entry name" value="RidA"/>
</dbReference>